<evidence type="ECO:0008006" key="4">
    <source>
        <dbReference type="Google" id="ProtNLM"/>
    </source>
</evidence>
<feature type="compositionally biased region" description="Polar residues" evidence="1">
    <location>
        <begin position="90"/>
        <end position="99"/>
    </location>
</feature>
<feature type="chain" id="PRO_5009113744" description="Secreted protein" evidence="2">
    <location>
        <begin position="25"/>
        <end position="99"/>
    </location>
</feature>
<evidence type="ECO:0000256" key="2">
    <source>
        <dbReference type="SAM" id="SignalP"/>
    </source>
</evidence>
<feature type="signal peptide" evidence="2">
    <location>
        <begin position="1"/>
        <end position="24"/>
    </location>
</feature>
<sequence length="99" mass="10524">MHRVTLHTRSPLVGLFCFAPFLAAAPPLTACGCTSPLPSPLLSASVNGLLCSELQHFPFPLRLCLTSPTQKDEERDTAPVASLACPPPHTHTSLQLSPP</sequence>
<organism evidence="3">
    <name type="scientific">Leishmania guyanensis</name>
    <dbReference type="NCBI Taxonomy" id="5670"/>
    <lineage>
        <taxon>Eukaryota</taxon>
        <taxon>Discoba</taxon>
        <taxon>Euglenozoa</taxon>
        <taxon>Kinetoplastea</taxon>
        <taxon>Metakinetoplastina</taxon>
        <taxon>Trypanosomatida</taxon>
        <taxon>Trypanosomatidae</taxon>
        <taxon>Leishmaniinae</taxon>
        <taxon>Leishmania</taxon>
        <taxon>Leishmania guyanensis species complex</taxon>
    </lineage>
</organism>
<feature type="region of interest" description="Disordered" evidence="1">
    <location>
        <begin position="70"/>
        <end position="99"/>
    </location>
</feature>
<protein>
    <recommendedName>
        <fullName evidence="4">Secreted protein</fullName>
    </recommendedName>
</protein>
<dbReference type="EMBL" id="CALQ01000280">
    <property type="protein sequence ID" value="CCM13481.1"/>
    <property type="molecule type" value="Genomic_DNA"/>
</dbReference>
<evidence type="ECO:0000313" key="3">
    <source>
        <dbReference type="EMBL" id="CCM13481.1"/>
    </source>
</evidence>
<dbReference type="AlphaFoldDB" id="A0A1E1IQF5"/>
<gene>
    <name evidence="3" type="primary">LgM4147LRVhigh.10.00310.00490</name>
    <name evidence="3" type="ORF">BN36_1009940</name>
</gene>
<name>A0A1E1IQF5_LEIGU</name>
<reference evidence="3" key="1">
    <citation type="submission" date="2012-08" db="EMBL/GenBank/DDBJ databases">
        <title>Comparative genomics of metastatic and non-metastatic Leishmania guyanensis provides insights into polygenic factors involved in Leishmania RNA virus infection.</title>
        <authorList>
            <person name="Smith D."/>
            <person name="Hertz-Fowler C."/>
            <person name="Martin R."/>
            <person name="Dickens N."/>
            <person name="Fasel N."/>
            <person name="Falquet L."/>
            <person name="Beverley S."/>
            <person name="Zangger H."/>
            <person name="Calderon-Copete S."/>
            <person name="Mottram J."/>
            <person name="Xenarios I."/>
        </authorList>
    </citation>
    <scope>NUCLEOTIDE SEQUENCE</scope>
    <source>
        <strain evidence="3">MHOM/BR/75/M4147/SSU:IR2SAT-LUC</strain>
    </source>
</reference>
<evidence type="ECO:0000256" key="1">
    <source>
        <dbReference type="SAM" id="MobiDB-lite"/>
    </source>
</evidence>
<dbReference type="PROSITE" id="PS51257">
    <property type="entry name" value="PROKAR_LIPOPROTEIN"/>
    <property type="match status" value="1"/>
</dbReference>
<keyword evidence="2" id="KW-0732">Signal</keyword>
<proteinExistence type="predicted"/>
<accession>A0A1E1IQF5</accession>